<dbReference type="InterPro" id="IPR007527">
    <property type="entry name" value="Znf_SWIM"/>
</dbReference>
<evidence type="ECO:0000259" key="6">
    <source>
        <dbReference type="PROSITE" id="PS50966"/>
    </source>
</evidence>
<organism evidence="7 8">
    <name type="scientific">Lactuca virosa</name>
    <dbReference type="NCBI Taxonomy" id="75947"/>
    <lineage>
        <taxon>Eukaryota</taxon>
        <taxon>Viridiplantae</taxon>
        <taxon>Streptophyta</taxon>
        <taxon>Embryophyta</taxon>
        <taxon>Tracheophyta</taxon>
        <taxon>Spermatophyta</taxon>
        <taxon>Magnoliopsida</taxon>
        <taxon>eudicotyledons</taxon>
        <taxon>Gunneridae</taxon>
        <taxon>Pentapetalae</taxon>
        <taxon>asterids</taxon>
        <taxon>campanulids</taxon>
        <taxon>Asterales</taxon>
        <taxon>Asteraceae</taxon>
        <taxon>Cichorioideae</taxon>
        <taxon>Cichorieae</taxon>
        <taxon>Lactucinae</taxon>
        <taxon>Lactuca</taxon>
    </lineage>
</organism>
<feature type="compositionally biased region" description="Polar residues" evidence="5">
    <location>
        <begin position="312"/>
        <end position="323"/>
    </location>
</feature>
<proteinExistence type="predicted"/>
<evidence type="ECO:0000256" key="5">
    <source>
        <dbReference type="SAM" id="MobiDB-lite"/>
    </source>
</evidence>
<dbReference type="SMART" id="SM00575">
    <property type="entry name" value="ZnF_PMZ"/>
    <property type="match status" value="1"/>
</dbReference>
<evidence type="ECO:0000256" key="4">
    <source>
        <dbReference type="PROSITE-ProRule" id="PRU00325"/>
    </source>
</evidence>
<dbReference type="GO" id="GO:0008270">
    <property type="term" value="F:zinc ion binding"/>
    <property type="evidence" value="ECO:0007669"/>
    <property type="project" value="UniProtKB-KW"/>
</dbReference>
<name>A0AAU9PTS5_9ASTR</name>
<feature type="region of interest" description="Disordered" evidence="5">
    <location>
        <begin position="303"/>
        <end position="402"/>
    </location>
</feature>
<feature type="compositionally biased region" description="Polar residues" evidence="5">
    <location>
        <begin position="380"/>
        <end position="389"/>
    </location>
</feature>
<keyword evidence="1" id="KW-0479">Metal-binding</keyword>
<keyword evidence="8" id="KW-1185">Reference proteome</keyword>
<dbReference type="InterPro" id="IPR006564">
    <property type="entry name" value="Znf_PMZ"/>
</dbReference>
<evidence type="ECO:0000313" key="8">
    <source>
        <dbReference type="Proteomes" id="UP001157418"/>
    </source>
</evidence>
<comment type="caution">
    <text evidence="7">The sequence shown here is derived from an EMBL/GenBank/DDBJ whole genome shotgun (WGS) entry which is preliminary data.</text>
</comment>
<dbReference type="Pfam" id="PF04434">
    <property type="entry name" value="SWIM"/>
    <property type="match status" value="1"/>
</dbReference>
<sequence>MKYLKVMGTKDLAPELVILSDWIALLSQPDKKSNANKLFRGILFCVLDESSYQQESYQQLPCPLYNTQYQSPQHFSMFVPSPAFESPPTGFNDPTLTATQVVPKVFVTTTPTIMRNVDQYHQPLVFSSHIYPSLVNANHGYQAIEKSRQKPPEKMNLGSISCKNNSMGERERSQVHLDVYVMQRMLAINELKIQQRYWQVLPSGLNTFETRNLGEFYGVDLEKKTCTCRIWKLNGYGCVHSVAAISYVNRDVEAFVDPLYRTCIYMNTYKYSIGSMNGSAMWPPTDYIPPLPPLKRKITERPTIKRKRDSTEATISQPVMQCQSPKKSRVKKRKVEGECDSGSALKKGKGEVQRRNGVQKGNGEGEGGSGIGFKTGQGECGSTSFVNKKNSQKEGTVKLRKKSERIIKKKLAKG</sequence>
<dbReference type="PANTHER" id="PTHR31973">
    <property type="entry name" value="POLYPROTEIN, PUTATIVE-RELATED"/>
    <property type="match status" value="1"/>
</dbReference>
<dbReference type="PROSITE" id="PS50966">
    <property type="entry name" value="ZF_SWIM"/>
    <property type="match status" value="1"/>
</dbReference>
<dbReference type="AlphaFoldDB" id="A0AAU9PTS5"/>
<reference evidence="7 8" key="1">
    <citation type="submission" date="2022-01" db="EMBL/GenBank/DDBJ databases">
        <authorList>
            <person name="Xiong W."/>
            <person name="Schranz E."/>
        </authorList>
    </citation>
    <scope>NUCLEOTIDE SEQUENCE [LARGE SCALE GENOMIC DNA]</scope>
</reference>
<protein>
    <recommendedName>
        <fullName evidence="6">SWIM-type domain-containing protein</fullName>
    </recommendedName>
</protein>
<evidence type="ECO:0000256" key="2">
    <source>
        <dbReference type="ARBA" id="ARBA00022771"/>
    </source>
</evidence>
<dbReference type="Proteomes" id="UP001157418">
    <property type="component" value="Unassembled WGS sequence"/>
</dbReference>
<dbReference type="EMBL" id="CAKMRJ010005745">
    <property type="protein sequence ID" value="CAH1453343.1"/>
    <property type="molecule type" value="Genomic_DNA"/>
</dbReference>
<keyword evidence="2 4" id="KW-0863">Zinc-finger</keyword>
<evidence type="ECO:0000256" key="3">
    <source>
        <dbReference type="ARBA" id="ARBA00022833"/>
    </source>
</evidence>
<dbReference type="PANTHER" id="PTHR31973:SF189">
    <property type="entry name" value="TRANSPOSASE, MUDR, PLANT, MULE TRANSPOSASE DOMAIN PROTEIN-RELATED"/>
    <property type="match status" value="1"/>
</dbReference>
<gene>
    <name evidence="7" type="ORF">LVIROSA_LOCUS38593</name>
</gene>
<accession>A0AAU9PTS5</accession>
<evidence type="ECO:0000313" key="7">
    <source>
        <dbReference type="EMBL" id="CAH1453343.1"/>
    </source>
</evidence>
<feature type="compositionally biased region" description="Gly residues" evidence="5">
    <location>
        <begin position="360"/>
        <end position="379"/>
    </location>
</feature>
<keyword evidence="3" id="KW-0862">Zinc</keyword>
<feature type="domain" description="SWIM-type" evidence="6">
    <location>
        <begin position="217"/>
        <end position="249"/>
    </location>
</feature>
<evidence type="ECO:0000256" key="1">
    <source>
        <dbReference type="ARBA" id="ARBA00022723"/>
    </source>
</evidence>